<proteinExistence type="predicted"/>
<dbReference type="EMBL" id="JARBHB010000012">
    <property type="protein sequence ID" value="KAJ8871785.1"/>
    <property type="molecule type" value="Genomic_DNA"/>
</dbReference>
<accession>A0ABQ9GIC9</accession>
<feature type="region of interest" description="Disordered" evidence="1">
    <location>
        <begin position="37"/>
        <end position="68"/>
    </location>
</feature>
<name>A0ABQ9GIC9_9NEOP</name>
<sequence length="98" mass="10245">MKTLLLWSVVVVAVSAPLGADAFLGIRLTDILLPRGRGRTTTTTTAAPPVPAETVTPADISGSTTTQPRRIIDIPPAAKCPAGQRWAGGQCRVSIGRR</sequence>
<feature type="compositionally biased region" description="Low complexity" evidence="1">
    <location>
        <begin position="40"/>
        <end position="58"/>
    </location>
</feature>
<feature type="chain" id="PRO_5046851906" evidence="2">
    <location>
        <begin position="23"/>
        <end position="98"/>
    </location>
</feature>
<comment type="caution">
    <text evidence="3">The sequence shown here is derived from an EMBL/GenBank/DDBJ whole genome shotgun (WGS) entry which is preliminary data.</text>
</comment>
<evidence type="ECO:0000313" key="4">
    <source>
        <dbReference type="Proteomes" id="UP001159363"/>
    </source>
</evidence>
<dbReference type="Proteomes" id="UP001159363">
    <property type="component" value="Chromosome 11"/>
</dbReference>
<feature type="signal peptide" evidence="2">
    <location>
        <begin position="1"/>
        <end position="22"/>
    </location>
</feature>
<gene>
    <name evidence="3" type="ORF">PR048_028125</name>
</gene>
<organism evidence="3 4">
    <name type="scientific">Dryococelus australis</name>
    <dbReference type="NCBI Taxonomy" id="614101"/>
    <lineage>
        <taxon>Eukaryota</taxon>
        <taxon>Metazoa</taxon>
        <taxon>Ecdysozoa</taxon>
        <taxon>Arthropoda</taxon>
        <taxon>Hexapoda</taxon>
        <taxon>Insecta</taxon>
        <taxon>Pterygota</taxon>
        <taxon>Neoptera</taxon>
        <taxon>Polyneoptera</taxon>
        <taxon>Phasmatodea</taxon>
        <taxon>Verophasmatodea</taxon>
        <taxon>Anareolatae</taxon>
        <taxon>Phasmatidae</taxon>
        <taxon>Eurycanthinae</taxon>
        <taxon>Dryococelus</taxon>
    </lineage>
</organism>
<protein>
    <submittedName>
        <fullName evidence="3">Uncharacterized protein</fullName>
    </submittedName>
</protein>
<evidence type="ECO:0000256" key="1">
    <source>
        <dbReference type="SAM" id="MobiDB-lite"/>
    </source>
</evidence>
<keyword evidence="2" id="KW-0732">Signal</keyword>
<evidence type="ECO:0000256" key="2">
    <source>
        <dbReference type="SAM" id="SignalP"/>
    </source>
</evidence>
<evidence type="ECO:0000313" key="3">
    <source>
        <dbReference type="EMBL" id="KAJ8871785.1"/>
    </source>
</evidence>
<keyword evidence="4" id="KW-1185">Reference proteome</keyword>
<reference evidence="3 4" key="1">
    <citation type="submission" date="2023-02" db="EMBL/GenBank/DDBJ databases">
        <title>LHISI_Scaffold_Assembly.</title>
        <authorList>
            <person name="Stuart O.P."/>
            <person name="Cleave R."/>
            <person name="Magrath M.J.L."/>
            <person name="Mikheyev A.S."/>
        </authorList>
    </citation>
    <scope>NUCLEOTIDE SEQUENCE [LARGE SCALE GENOMIC DNA]</scope>
    <source>
        <strain evidence="3">Daus_M_001</strain>
        <tissue evidence="3">Leg muscle</tissue>
    </source>
</reference>